<comment type="similarity">
    <text evidence="1">Belongs to the membrane fusion protein (MFP) (TC 8.A.1) family.</text>
</comment>
<dbReference type="Gene3D" id="2.40.50.100">
    <property type="match status" value="1"/>
</dbReference>
<protein>
    <submittedName>
        <fullName evidence="3">Efflux RND transporter periplasmic adaptor subunit</fullName>
    </submittedName>
</protein>
<dbReference type="Gene3D" id="2.40.30.170">
    <property type="match status" value="1"/>
</dbReference>
<proteinExistence type="inferred from homology"/>
<dbReference type="InterPro" id="IPR006143">
    <property type="entry name" value="RND_pump_MFP"/>
</dbReference>
<dbReference type="Gene3D" id="1.10.287.470">
    <property type="entry name" value="Helix hairpin bin"/>
    <property type="match status" value="1"/>
</dbReference>
<dbReference type="RefSeq" id="WP_377089304.1">
    <property type="nucleotide sequence ID" value="NZ_JBHSJL010000014.1"/>
</dbReference>
<dbReference type="Proteomes" id="UP001597389">
    <property type="component" value="Unassembled WGS sequence"/>
</dbReference>
<evidence type="ECO:0000256" key="1">
    <source>
        <dbReference type="ARBA" id="ARBA00009477"/>
    </source>
</evidence>
<feature type="domain" description="Multidrug resistance protein MdtA-like barrel-sandwich hybrid" evidence="2">
    <location>
        <begin position="70"/>
        <end position="213"/>
    </location>
</feature>
<dbReference type="PANTHER" id="PTHR30469">
    <property type="entry name" value="MULTIDRUG RESISTANCE PROTEIN MDTA"/>
    <property type="match status" value="1"/>
</dbReference>
<accession>A0ABW4ZB25</accession>
<sequence length="379" mass="41122">MKIALRILVPIIILTAAYTLAKKMIASKPPLQSKQPPIVVPTVDTVKRSAEDHSPPVITFGTVQSYFETTLTPQVSGTITKVSETFRVGREVKAGEILAQIDTTDYETTLARETATLTANQRTLEEEIIRSKQAEEDWIASGRQLSSASPFVLRKPQLASANASITSSHAAIKKAQTDIERCSIKAPFDAIISKRNASVGNFASAQSQLGTLVATQKAEIRLPLTPNQAARISLPNQSSPSQAITLTSPTKPAAKWTAALVRTEPVIDPTNQVVFVIAEIDHPYDREQALPIGTFVNATIPAQQVPNAIEVPEVALVNDAHIWAVTAEMTLVKIPAKRIYSHLGNAYIQLGKSELPPPFTIVSRPLTNFRSGMKVRLAE</sequence>
<dbReference type="SUPFAM" id="SSF111369">
    <property type="entry name" value="HlyD-like secretion proteins"/>
    <property type="match status" value="1"/>
</dbReference>
<name>A0ABW4ZB25_9BACT</name>
<dbReference type="InterPro" id="IPR058625">
    <property type="entry name" value="MdtA-like_BSH"/>
</dbReference>
<gene>
    <name evidence="3" type="ORF">ACFSW8_08140</name>
</gene>
<dbReference type="NCBIfam" id="TIGR01730">
    <property type="entry name" value="RND_mfp"/>
    <property type="match status" value="1"/>
</dbReference>
<comment type="caution">
    <text evidence="3">The sequence shown here is derived from an EMBL/GenBank/DDBJ whole genome shotgun (WGS) entry which is preliminary data.</text>
</comment>
<reference evidence="4" key="1">
    <citation type="journal article" date="2019" name="Int. J. Syst. Evol. Microbiol.">
        <title>The Global Catalogue of Microorganisms (GCM) 10K type strain sequencing project: providing services to taxonomists for standard genome sequencing and annotation.</title>
        <authorList>
            <consortium name="The Broad Institute Genomics Platform"/>
            <consortium name="The Broad Institute Genome Sequencing Center for Infectious Disease"/>
            <person name="Wu L."/>
            <person name="Ma J."/>
        </authorList>
    </citation>
    <scope>NUCLEOTIDE SEQUENCE [LARGE SCALE GENOMIC DNA]</scope>
    <source>
        <strain evidence="4">CCUG 57942</strain>
    </source>
</reference>
<evidence type="ECO:0000259" key="2">
    <source>
        <dbReference type="Pfam" id="PF25917"/>
    </source>
</evidence>
<evidence type="ECO:0000313" key="3">
    <source>
        <dbReference type="EMBL" id="MFD2158862.1"/>
    </source>
</evidence>
<keyword evidence="4" id="KW-1185">Reference proteome</keyword>
<dbReference type="EMBL" id="JBHUJB010000034">
    <property type="protein sequence ID" value="MFD2158862.1"/>
    <property type="molecule type" value="Genomic_DNA"/>
</dbReference>
<dbReference type="Pfam" id="PF25917">
    <property type="entry name" value="BSH_RND"/>
    <property type="match status" value="1"/>
</dbReference>
<organism evidence="3 4">
    <name type="scientific">Rubritalea tangerina</name>
    <dbReference type="NCBI Taxonomy" id="430798"/>
    <lineage>
        <taxon>Bacteria</taxon>
        <taxon>Pseudomonadati</taxon>
        <taxon>Verrucomicrobiota</taxon>
        <taxon>Verrucomicrobiia</taxon>
        <taxon>Verrucomicrobiales</taxon>
        <taxon>Rubritaleaceae</taxon>
        <taxon>Rubritalea</taxon>
    </lineage>
</organism>
<evidence type="ECO:0000313" key="4">
    <source>
        <dbReference type="Proteomes" id="UP001597389"/>
    </source>
</evidence>